<keyword evidence="2" id="KW-1185">Reference proteome</keyword>
<protein>
    <submittedName>
        <fullName evidence="1">Uncharacterized protein</fullName>
    </submittedName>
</protein>
<evidence type="ECO:0000313" key="1">
    <source>
        <dbReference type="EMBL" id="KAI5080366.1"/>
    </source>
</evidence>
<evidence type="ECO:0000313" key="2">
    <source>
        <dbReference type="Proteomes" id="UP000886520"/>
    </source>
</evidence>
<dbReference type="EMBL" id="JABFUD020000005">
    <property type="protein sequence ID" value="KAI5080366.1"/>
    <property type="molecule type" value="Genomic_DNA"/>
</dbReference>
<reference evidence="1 2" key="1">
    <citation type="submission" date="2021-01" db="EMBL/GenBank/DDBJ databases">
        <title>Adiantum capillus-veneris genome.</title>
        <authorList>
            <person name="Fang Y."/>
            <person name="Liao Q."/>
        </authorList>
    </citation>
    <scope>NUCLEOTIDE SEQUENCE [LARGE SCALE GENOMIC DNA]</scope>
    <source>
        <strain evidence="1">H3</strain>
        <tissue evidence="1">Leaf</tissue>
    </source>
</reference>
<name>A0A9D4ZNX3_ADICA</name>
<dbReference type="Proteomes" id="UP000886520">
    <property type="component" value="Chromosome 5"/>
</dbReference>
<organism evidence="1 2">
    <name type="scientific">Adiantum capillus-veneris</name>
    <name type="common">Maidenhair fern</name>
    <dbReference type="NCBI Taxonomy" id="13818"/>
    <lineage>
        <taxon>Eukaryota</taxon>
        <taxon>Viridiplantae</taxon>
        <taxon>Streptophyta</taxon>
        <taxon>Embryophyta</taxon>
        <taxon>Tracheophyta</taxon>
        <taxon>Polypodiopsida</taxon>
        <taxon>Polypodiidae</taxon>
        <taxon>Polypodiales</taxon>
        <taxon>Pteridineae</taxon>
        <taxon>Pteridaceae</taxon>
        <taxon>Vittarioideae</taxon>
        <taxon>Adiantum</taxon>
    </lineage>
</organism>
<proteinExistence type="predicted"/>
<gene>
    <name evidence="1" type="ORF">GOP47_0005845</name>
</gene>
<dbReference type="AlphaFoldDB" id="A0A9D4ZNX3"/>
<comment type="caution">
    <text evidence="1">The sequence shown here is derived from an EMBL/GenBank/DDBJ whole genome shotgun (WGS) entry which is preliminary data.</text>
</comment>
<accession>A0A9D4ZNX3</accession>
<sequence>MLGMDRKLIKNFMRFHKDPTFDIHINKSIAKHMFLQQPLRRNLIVNSLPHVKILQKVRRLQGASKGDCIKREALATKNETFENSPSTLIINSLTHVNRKGDAFKELACIKRSLLLI</sequence>